<gene>
    <name evidence="2" type="ORF">DICVIV_05581</name>
</gene>
<dbReference type="GO" id="GO:0005813">
    <property type="term" value="C:centrosome"/>
    <property type="evidence" value="ECO:0007669"/>
    <property type="project" value="TreeGrafter"/>
</dbReference>
<feature type="transmembrane region" description="Helical" evidence="1">
    <location>
        <begin position="16"/>
        <end position="33"/>
    </location>
</feature>
<dbReference type="Proteomes" id="UP000053766">
    <property type="component" value="Unassembled WGS sequence"/>
</dbReference>
<dbReference type="EMBL" id="KN716271">
    <property type="protein sequence ID" value="KJH48340.1"/>
    <property type="molecule type" value="Genomic_DNA"/>
</dbReference>
<dbReference type="GO" id="GO:0000281">
    <property type="term" value="P:mitotic cytokinesis"/>
    <property type="evidence" value="ECO:0007669"/>
    <property type="project" value="TreeGrafter"/>
</dbReference>
<dbReference type="GO" id="GO:0016020">
    <property type="term" value="C:membrane"/>
    <property type="evidence" value="ECO:0007669"/>
    <property type="project" value="InterPro"/>
</dbReference>
<proteinExistence type="predicted"/>
<dbReference type="PANTHER" id="PTHR13041">
    <property type="entry name" value="JTB PROTEIN-RELATED"/>
    <property type="match status" value="1"/>
</dbReference>
<sequence length="166" mass="19065">MAEKCDLLEYYRSKRLFSFVVALICLTVIVIFVEEYAEEANGDSYIKANLENSDEFSRSGATSSELCWVHERVSVIESCIRCSEFEMQALKVTHCGPTGYYDRVNCSNSGIVSFRPCYRALTIKSNFYCFLVVNVVLLLVSYYISLRRIAELNRRVYIRLTPNIDG</sequence>
<dbReference type="GO" id="GO:0030496">
    <property type="term" value="C:midbody"/>
    <property type="evidence" value="ECO:0007669"/>
    <property type="project" value="TreeGrafter"/>
</dbReference>
<dbReference type="OrthoDB" id="5971907at2759"/>
<keyword evidence="3" id="KW-1185">Reference proteome</keyword>
<dbReference type="PANTHER" id="PTHR13041:SF3">
    <property type="entry name" value="PROTEIN JTB"/>
    <property type="match status" value="1"/>
</dbReference>
<evidence type="ECO:0000256" key="1">
    <source>
        <dbReference type="SAM" id="Phobius"/>
    </source>
</evidence>
<dbReference type="GO" id="GO:0005737">
    <property type="term" value="C:cytoplasm"/>
    <property type="evidence" value="ECO:0007669"/>
    <property type="project" value="TreeGrafter"/>
</dbReference>
<keyword evidence="1" id="KW-0472">Membrane</keyword>
<dbReference type="Pfam" id="PF05439">
    <property type="entry name" value="JTB"/>
    <property type="match status" value="1"/>
</dbReference>
<protein>
    <submittedName>
        <fullName evidence="2">Jumping translocation breakpoint protein</fullName>
    </submittedName>
</protein>
<organism evidence="2 3">
    <name type="scientific">Dictyocaulus viviparus</name>
    <name type="common">Bovine lungworm</name>
    <dbReference type="NCBI Taxonomy" id="29172"/>
    <lineage>
        <taxon>Eukaryota</taxon>
        <taxon>Metazoa</taxon>
        <taxon>Ecdysozoa</taxon>
        <taxon>Nematoda</taxon>
        <taxon>Chromadorea</taxon>
        <taxon>Rhabditida</taxon>
        <taxon>Rhabditina</taxon>
        <taxon>Rhabditomorpha</taxon>
        <taxon>Strongyloidea</taxon>
        <taxon>Metastrongylidae</taxon>
        <taxon>Dictyocaulus</taxon>
    </lineage>
</organism>
<dbReference type="AlphaFoldDB" id="A0A0D8XV05"/>
<dbReference type="InterPro" id="IPR008657">
    <property type="entry name" value="JTB"/>
</dbReference>
<evidence type="ECO:0000313" key="2">
    <source>
        <dbReference type="EMBL" id="KJH48340.1"/>
    </source>
</evidence>
<dbReference type="Gene3D" id="3.30.720.220">
    <property type="match status" value="1"/>
</dbReference>
<reference evidence="2 3" key="1">
    <citation type="submission" date="2013-11" db="EMBL/GenBank/DDBJ databases">
        <title>Draft genome of the bovine lungworm Dictyocaulus viviparus.</title>
        <authorList>
            <person name="Mitreva M."/>
        </authorList>
    </citation>
    <scope>NUCLEOTIDE SEQUENCE [LARGE SCALE GENOMIC DNA]</scope>
    <source>
        <strain evidence="2 3">HannoverDv2000</strain>
    </source>
</reference>
<dbReference type="GO" id="GO:0005819">
    <property type="term" value="C:spindle"/>
    <property type="evidence" value="ECO:0007669"/>
    <property type="project" value="TreeGrafter"/>
</dbReference>
<accession>A0A0D8XV05</accession>
<evidence type="ECO:0000313" key="3">
    <source>
        <dbReference type="Proteomes" id="UP000053766"/>
    </source>
</evidence>
<keyword evidence="1" id="KW-0812">Transmembrane</keyword>
<feature type="transmembrane region" description="Helical" evidence="1">
    <location>
        <begin position="125"/>
        <end position="145"/>
    </location>
</feature>
<name>A0A0D8XV05_DICVI</name>
<reference evidence="3" key="2">
    <citation type="journal article" date="2016" name="Sci. Rep.">
        <title>Dictyocaulus viviparus genome, variome and transcriptome elucidate lungworm biology and support future intervention.</title>
        <authorList>
            <person name="McNulty S.N."/>
            <person name="Strube C."/>
            <person name="Rosa B.A."/>
            <person name="Martin J.C."/>
            <person name="Tyagi R."/>
            <person name="Choi Y.J."/>
            <person name="Wang Q."/>
            <person name="Hallsworth Pepin K."/>
            <person name="Zhang X."/>
            <person name="Ozersky P."/>
            <person name="Wilson R.K."/>
            <person name="Sternberg P.W."/>
            <person name="Gasser R.B."/>
            <person name="Mitreva M."/>
        </authorList>
    </citation>
    <scope>NUCLEOTIDE SEQUENCE [LARGE SCALE GENOMIC DNA]</scope>
    <source>
        <strain evidence="3">HannoverDv2000</strain>
    </source>
</reference>
<keyword evidence="1" id="KW-1133">Transmembrane helix</keyword>